<keyword evidence="1 4" id="KW-0808">Transferase</keyword>
<comment type="caution">
    <text evidence="4">The sequence shown here is derived from an EMBL/GenBank/DDBJ whole genome shotgun (WGS) entry which is preliminary data.</text>
</comment>
<keyword evidence="2" id="KW-0012">Acyltransferase</keyword>
<dbReference type="PROSITE" id="PS51186">
    <property type="entry name" value="GNAT"/>
    <property type="match status" value="1"/>
</dbReference>
<evidence type="ECO:0000256" key="1">
    <source>
        <dbReference type="ARBA" id="ARBA00022679"/>
    </source>
</evidence>
<dbReference type="PANTHER" id="PTHR43072">
    <property type="entry name" value="N-ACETYLTRANSFERASE"/>
    <property type="match status" value="1"/>
</dbReference>
<sequence length="162" mass="17836">MRDARVDDAEAIASIYNHYVLTTAISFEETEVSAIDMAGRIADVQAAGLPWLVAEIDGVIAGYAYATKWRVRHAYRFSVESSVYLDHRRAGQGVGSALYRVVLDRLRTGAYHLAIGGIALPNTASVALHEKMGFVKVAHFSEVGFKFGKWTDVGYWQLVLGK</sequence>
<dbReference type="OrthoDB" id="5459937at2"/>
<organism evidence="4 5">
    <name type="scientific">Massilia eurypsychrophila</name>
    <dbReference type="NCBI Taxonomy" id="1485217"/>
    <lineage>
        <taxon>Bacteria</taxon>
        <taxon>Pseudomonadati</taxon>
        <taxon>Pseudomonadota</taxon>
        <taxon>Betaproteobacteria</taxon>
        <taxon>Burkholderiales</taxon>
        <taxon>Oxalobacteraceae</taxon>
        <taxon>Telluria group</taxon>
        <taxon>Massilia</taxon>
    </lineage>
</organism>
<dbReference type="AlphaFoldDB" id="A0A2G8TFP3"/>
<reference evidence="4 5" key="1">
    <citation type="submission" date="2017-10" db="EMBL/GenBank/DDBJ databases">
        <title>Massilia psychrophilum sp. nov., a novel purple-pigmented bacterium isolated from Tianshan glacier, Xinjiang Municipality, China.</title>
        <authorList>
            <person name="Wang H."/>
        </authorList>
    </citation>
    <scope>NUCLEOTIDE SEQUENCE [LARGE SCALE GENOMIC DNA]</scope>
    <source>
        <strain evidence="4 5">JCM 30074</strain>
    </source>
</reference>
<dbReference type="GO" id="GO:0016747">
    <property type="term" value="F:acyltransferase activity, transferring groups other than amino-acyl groups"/>
    <property type="evidence" value="ECO:0007669"/>
    <property type="project" value="InterPro"/>
</dbReference>
<protein>
    <submittedName>
        <fullName evidence="4">Phosphinothricin acetyltransferase</fullName>
    </submittedName>
</protein>
<gene>
    <name evidence="4" type="ORF">CR105_12125</name>
</gene>
<accession>A0A2G8TFP3</accession>
<proteinExistence type="predicted"/>
<dbReference type="Gene3D" id="3.40.630.30">
    <property type="match status" value="1"/>
</dbReference>
<dbReference type="Proteomes" id="UP000230390">
    <property type="component" value="Unassembled WGS sequence"/>
</dbReference>
<evidence type="ECO:0000256" key="2">
    <source>
        <dbReference type="ARBA" id="ARBA00023315"/>
    </source>
</evidence>
<evidence type="ECO:0000259" key="3">
    <source>
        <dbReference type="PROSITE" id="PS51186"/>
    </source>
</evidence>
<feature type="domain" description="N-acetyltransferase" evidence="3">
    <location>
        <begin position="1"/>
        <end position="162"/>
    </location>
</feature>
<dbReference type="Pfam" id="PF13420">
    <property type="entry name" value="Acetyltransf_4"/>
    <property type="match status" value="1"/>
</dbReference>
<evidence type="ECO:0000313" key="4">
    <source>
        <dbReference type="EMBL" id="PIL44833.1"/>
    </source>
</evidence>
<dbReference type="CDD" id="cd04301">
    <property type="entry name" value="NAT_SF"/>
    <property type="match status" value="1"/>
</dbReference>
<keyword evidence="5" id="KW-1185">Reference proteome</keyword>
<dbReference type="RefSeq" id="WP_099788893.1">
    <property type="nucleotide sequence ID" value="NZ_JBHLYV010000004.1"/>
</dbReference>
<name>A0A2G8TFP3_9BURK</name>
<dbReference type="EMBL" id="PDOC01000006">
    <property type="protein sequence ID" value="PIL44833.1"/>
    <property type="molecule type" value="Genomic_DNA"/>
</dbReference>
<dbReference type="SUPFAM" id="SSF55729">
    <property type="entry name" value="Acyl-CoA N-acyltransferases (Nat)"/>
    <property type="match status" value="1"/>
</dbReference>
<dbReference type="NCBIfam" id="NF040504">
    <property type="entry name" value="resist_ArsN1b"/>
    <property type="match status" value="1"/>
</dbReference>
<evidence type="ECO:0000313" key="5">
    <source>
        <dbReference type="Proteomes" id="UP000230390"/>
    </source>
</evidence>
<dbReference type="PANTHER" id="PTHR43072:SF23">
    <property type="entry name" value="UPF0039 PROTEIN C11D3.02C"/>
    <property type="match status" value="1"/>
</dbReference>
<dbReference type="InterPro" id="IPR000182">
    <property type="entry name" value="GNAT_dom"/>
</dbReference>
<dbReference type="InterPro" id="IPR016181">
    <property type="entry name" value="Acyl_CoA_acyltransferase"/>
</dbReference>